<dbReference type="Pfam" id="PF24681">
    <property type="entry name" value="Kelch_KLHDC2_KLHL20_DRC7"/>
    <property type="match status" value="1"/>
</dbReference>
<accession>A0A7J7CNT5</accession>
<protein>
    <submittedName>
        <fullName evidence="2">Galactose oxidase/kelch repeat superfamily protein</fullName>
    </submittedName>
</protein>
<evidence type="ECO:0000313" key="3">
    <source>
        <dbReference type="Proteomes" id="UP000593562"/>
    </source>
</evidence>
<evidence type="ECO:0000259" key="1">
    <source>
        <dbReference type="SMART" id="SM00256"/>
    </source>
</evidence>
<dbReference type="InterPro" id="IPR044595">
    <property type="entry name" value="KMD1-4"/>
</dbReference>
<dbReference type="CDD" id="cd22152">
    <property type="entry name" value="F-box_AtAFR-like"/>
    <property type="match status" value="1"/>
</dbReference>
<dbReference type="SMART" id="SM00256">
    <property type="entry name" value="FBOX"/>
    <property type="match status" value="1"/>
</dbReference>
<dbReference type="EMBL" id="JAAARO010000015">
    <property type="protein sequence ID" value="KAF5735711.1"/>
    <property type="molecule type" value="Genomic_DNA"/>
</dbReference>
<dbReference type="OrthoDB" id="191037at2759"/>
<dbReference type="Pfam" id="PF00646">
    <property type="entry name" value="F-box"/>
    <property type="match status" value="1"/>
</dbReference>
<sequence>MESTVSTELIPGLPEELGLECLTRLPYTAHRFASRVCRRWSRLLLSKEFYYHRKKYGYTHKIACLVQARKAVSTDRVKPGGSPDYGITVFDSVSHSWERLDPVPDYPNGLPLFCQLASCEGKLVVMGGWDPDSYNPITDVWVYDFATQRWTRGKDMPSKRSFFAIGAFAGRVYVAGGHDENKNALKTGCVYDLGGNEWSELAQLSRERDECEGVVIGEEFWVLSGYGTESQGEFVGSADVYDFSSGQWRPVEGVWEAGGCPRTCVGVGKDGQLVNWAELDPAVRVGICGVTLGSRALVTGSGYQGGPHGFYMMEMRGGQNSKLEDINVSDEFLGFVQSGCSVEI</sequence>
<dbReference type="InterPro" id="IPR015915">
    <property type="entry name" value="Kelch-typ_b-propeller"/>
</dbReference>
<dbReference type="Gene3D" id="2.120.10.80">
    <property type="entry name" value="Kelch-type beta propeller"/>
    <property type="match status" value="1"/>
</dbReference>
<dbReference type="FunCoup" id="A0A7J7CNT5">
    <property type="interactions" value="23"/>
</dbReference>
<name>A0A7J7CNT5_TRIWF</name>
<reference evidence="2 3" key="1">
    <citation type="journal article" date="2020" name="Nat. Commun.">
        <title>Genome of Tripterygium wilfordii and identification of cytochrome P450 involved in triptolide biosynthesis.</title>
        <authorList>
            <person name="Tu L."/>
            <person name="Su P."/>
            <person name="Zhang Z."/>
            <person name="Gao L."/>
            <person name="Wang J."/>
            <person name="Hu T."/>
            <person name="Zhou J."/>
            <person name="Zhang Y."/>
            <person name="Zhao Y."/>
            <person name="Liu Y."/>
            <person name="Song Y."/>
            <person name="Tong Y."/>
            <person name="Lu Y."/>
            <person name="Yang J."/>
            <person name="Xu C."/>
            <person name="Jia M."/>
            <person name="Peters R.J."/>
            <person name="Huang L."/>
            <person name="Gao W."/>
        </authorList>
    </citation>
    <scope>NUCLEOTIDE SEQUENCE [LARGE SCALE GENOMIC DNA]</scope>
    <source>
        <strain evidence="3">cv. XIE 37</strain>
        <tissue evidence="2">Leaf</tissue>
    </source>
</reference>
<dbReference type="GO" id="GO:0080037">
    <property type="term" value="P:negative regulation of cytokinin-activated signaling pathway"/>
    <property type="evidence" value="ECO:0007669"/>
    <property type="project" value="InterPro"/>
</dbReference>
<dbReference type="Proteomes" id="UP000593562">
    <property type="component" value="Unassembled WGS sequence"/>
</dbReference>
<dbReference type="GO" id="GO:2000762">
    <property type="term" value="P:regulation of phenylpropanoid metabolic process"/>
    <property type="evidence" value="ECO:0007669"/>
    <property type="project" value="InterPro"/>
</dbReference>
<dbReference type="PANTHER" id="PTHR46407">
    <property type="entry name" value="OS02G0208700 PROTEIN"/>
    <property type="match status" value="1"/>
</dbReference>
<proteinExistence type="predicted"/>
<dbReference type="PANTHER" id="PTHR46407:SF6">
    <property type="entry name" value="F-BOX DOMAIN-CONTAINING PROTEIN"/>
    <property type="match status" value="1"/>
</dbReference>
<comment type="caution">
    <text evidence="2">The sequence shown here is derived from an EMBL/GenBank/DDBJ whole genome shotgun (WGS) entry which is preliminary data.</text>
</comment>
<organism evidence="2 3">
    <name type="scientific">Tripterygium wilfordii</name>
    <name type="common">Thunder God vine</name>
    <dbReference type="NCBI Taxonomy" id="458696"/>
    <lineage>
        <taxon>Eukaryota</taxon>
        <taxon>Viridiplantae</taxon>
        <taxon>Streptophyta</taxon>
        <taxon>Embryophyta</taxon>
        <taxon>Tracheophyta</taxon>
        <taxon>Spermatophyta</taxon>
        <taxon>Magnoliopsida</taxon>
        <taxon>eudicotyledons</taxon>
        <taxon>Gunneridae</taxon>
        <taxon>Pentapetalae</taxon>
        <taxon>rosids</taxon>
        <taxon>fabids</taxon>
        <taxon>Celastrales</taxon>
        <taxon>Celastraceae</taxon>
        <taxon>Tripterygium</taxon>
    </lineage>
</organism>
<dbReference type="AlphaFoldDB" id="A0A7J7CNT5"/>
<dbReference type="SUPFAM" id="SSF81383">
    <property type="entry name" value="F-box domain"/>
    <property type="match status" value="1"/>
</dbReference>
<dbReference type="InParanoid" id="A0A7J7CNT5"/>
<dbReference type="InterPro" id="IPR001810">
    <property type="entry name" value="F-box_dom"/>
</dbReference>
<dbReference type="SMART" id="SM00612">
    <property type="entry name" value="Kelch"/>
    <property type="match status" value="2"/>
</dbReference>
<keyword evidence="3" id="KW-1185">Reference proteome</keyword>
<dbReference type="InterPro" id="IPR006652">
    <property type="entry name" value="Kelch_1"/>
</dbReference>
<feature type="domain" description="F-box" evidence="1">
    <location>
        <begin position="13"/>
        <end position="53"/>
    </location>
</feature>
<dbReference type="SUPFAM" id="SSF117281">
    <property type="entry name" value="Kelch motif"/>
    <property type="match status" value="1"/>
</dbReference>
<evidence type="ECO:0000313" key="2">
    <source>
        <dbReference type="EMBL" id="KAF5735711.1"/>
    </source>
</evidence>
<dbReference type="InterPro" id="IPR036047">
    <property type="entry name" value="F-box-like_dom_sf"/>
</dbReference>
<gene>
    <name evidence="2" type="ORF">HS088_TW15G01226</name>
</gene>